<reference evidence="1 2" key="1">
    <citation type="journal article" date="2022" name="DNA Res.">
        <title>Chromosomal-level genome assembly of the orchid tree Bauhinia variegata (Leguminosae; Cercidoideae) supports the allotetraploid origin hypothesis of Bauhinia.</title>
        <authorList>
            <person name="Zhong Y."/>
            <person name="Chen Y."/>
            <person name="Zheng D."/>
            <person name="Pang J."/>
            <person name="Liu Y."/>
            <person name="Luo S."/>
            <person name="Meng S."/>
            <person name="Qian L."/>
            <person name="Wei D."/>
            <person name="Dai S."/>
            <person name="Zhou R."/>
        </authorList>
    </citation>
    <scope>NUCLEOTIDE SEQUENCE [LARGE SCALE GENOMIC DNA]</scope>
    <source>
        <strain evidence="1">BV-YZ2020</strain>
    </source>
</reference>
<sequence>MFTSDHLRALWLKSSEDIDQKLKPHFLMLDQGCPFSPVFPDLQEFAQLQAFNSMDTDFPMFEWNDSENRLEALHHPFTAPTLKT</sequence>
<evidence type="ECO:0000313" key="2">
    <source>
        <dbReference type="Proteomes" id="UP000828941"/>
    </source>
</evidence>
<keyword evidence="2" id="KW-1185">Reference proteome</keyword>
<protein>
    <submittedName>
        <fullName evidence="1">Uncharacterized protein</fullName>
    </submittedName>
</protein>
<evidence type="ECO:0000313" key="1">
    <source>
        <dbReference type="EMBL" id="KAI4298611.1"/>
    </source>
</evidence>
<name>A0ACB9KMY8_BAUVA</name>
<organism evidence="1 2">
    <name type="scientific">Bauhinia variegata</name>
    <name type="common">Purple orchid tree</name>
    <name type="synonym">Phanera variegata</name>
    <dbReference type="NCBI Taxonomy" id="167791"/>
    <lineage>
        <taxon>Eukaryota</taxon>
        <taxon>Viridiplantae</taxon>
        <taxon>Streptophyta</taxon>
        <taxon>Embryophyta</taxon>
        <taxon>Tracheophyta</taxon>
        <taxon>Spermatophyta</taxon>
        <taxon>Magnoliopsida</taxon>
        <taxon>eudicotyledons</taxon>
        <taxon>Gunneridae</taxon>
        <taxon>Pentapetalae</taxon>
        <taxon>rosids</taxon>
        <taxon>fabids</taxon>
        <taxon>Fabales</taxon>
        <taxon>Fabaceae</taxon>
        <taxon>Cercidoideae</taxon>
        <taxon>Cercideae</taxon>
        <taxon>Bauhiniinae</taxon>
        <taxon>Bauhinia</taxon>
    </lineage>
</organism>
<gene>
    <name evidence="1" type="ORF">L6164_032148</name>
</gene>
<comment type="caution">
    <text evidence="1">The sequence shown here is derived from an EMBL/GenBank/DDBJ whole genome shotgun (WGS) entry which is preliminary data.</text>
</comment>
<proteinExistence type="predicted"/>
<dbReference type="Proteomes" id="UP000828941">
    <property type="component" value="Chromosome 13"/>
</dbReference>
<dbReference type="EMBL" id="CM039438">
    <property type="protein sequence ID" value="KAI4298611.1"/>
    <property type="molecule type" value="Genomic_DNA"/>
</dbReference>
<accession>A0ACB9KMY8</accession>